<accession>A0ABM9NYZ0</accession>
<proteinExistence type="predicted"/>
<evidence type="ECO:0000259" key="1">
    <source>
        <dbReference type="Pfam" id="PF12867"/>
    </source>
</evidence>
<dbReference type="InterPro" id="IPR024775">
    <property type="entry name" value="DinB-like"/>
</dbReference>
<name>A0ABM9NYZ0_9FLAO</name>
<protein>
    <submittedName>
        <fullName evidence="2">DinB_2 domain-containing protein</fullName>
    </submittedName>
</protein>
<gene>
    <name evidence="2" type="ORF">T190607A01A_20226</name>
</gene>
<feature type="domain" description="DinB-like" evidence="1">
    <location>
        <begin position="28"/>
        <end position="162"/>
    </location>
</feature>
<keyword evidence="3" id="KW-1185">Reference proteome</keyword>
<dbReference type="SUPFAM" id="SSF109854">
    <property type="entry name" value="DinB/YfiT-like putative metalloenzymes"/>
    <property type="match status" value="1"/>
</dbReference>
<dbReference type="Gene3D" id="1.20.120.450">
    <property type="entry name" value="dinb family like domain"/>
    <property type="match status" value="1"/>
</dbReference>
<dbReference type="RefSeq" id="WP_348711637.1">
    <property type="nucleotide sequence ID" value="NZ_CAXIXY010000004.1"/>
</dbReference>
<dbReference type="InterPro" id="IPR034660">
    <property type="entry name" value="DinB/YfiT-like"/>
</dbReference>
<organism evidence="2 3">
    <name type="scientific">Tenacibaculum platacis</name>
    <dbReference type="NCBI Taxonomy" id="3137852"/>
    <lineage>
        <taxon>Bacteria</taxon>
        <taxon>Pseudomonadati</taxon>
        <taxon>Bacteroidota</taxon>
        <taxon>Flavobacteriia</taxon>
        <taxon>Flavobacteriales</taxon>
        <taxon>Flavobacteriaceae</taxon>
        <taxon>Tenacibaculum</taxon>
    </lineage>
</organism>
<dbReference type="EMBL" id="CAXIXY010000004">
    <property type="protein sequence ID" value="CAL2083980.1"/>
    <property type="molecule type" value="Genomic_DNA"/>
</dbReference>
<evidence type="ECO:0000313" key="2">
    <source>
        <dbReference type="EMBL" id="CAL2083980.1"/>
    </source>
</evidence>
<reference evidence="2 3" key="1">
    <citation type="submission" date="2024-05" db="EMBL/GenBank/DDBJ databases">
        <authorList>
            <person name="Duchaud E."/>
        </authorList>
    </citation>
    <scope>NUCLEOTIDE SEQUENCE [LARGE SCALE GENOMIC DNA]</scope>
    <source>
        <strain evidence="2">Ena-SAMPLE-TAB-13-05-2024-13:56:06:370-140302</strain>
    </source>
</reference>
<dbReference type="Proteomes" id="UP001497416">
    <property type="component" value="Unassembled WGS sequence"/>
</dbReference>
<evidence type="ECO:0000313" key="3">
    <source>
        <dbReference type="Proteomes" id="UP001497416"/>
    </source>
</evidence>
<comment type="caution">
    <text evidence="2">The sequence shown here is derived from an EMBL/GenBank/DDBJ whole genome shotgun (WGS) entry which is preliminary data.</text>
</comment>
<sequence length="168" mass="19495">MIPTKEYVPYYTPFISLLPEENSIIENLEAAQTDFENTLRNISKEKENFAYAEGKWTIKELIQHIIDTERVFCYRALSFARNDQQDLPGFDQDLFVVNSFAQQRDYNELLDEMDVLRKGTIQLFKSFTPEDLLKIGTGSGNKISVRALGMVMAGHQQHHLNVVKERYL</sequence>
<dbReference type="Pfam" id="PF12867">
    <property type="entry name" value="DinB_2"/>
    <property type="match status" value="1"/>
</dbReference>